<dbReference type="GO" id="GO:0047750">
    <property type="term" value="F:cholestenol delta-isomerase activity"/>
    <property type="evidence" value="ECO:0007669"/>
    <property type="project" value="InterPro"/>
</dbReference>
<accession>A0AAN6H3Z1</accession>
<evidence type="ECO:0000256" key="13">
    <source>
        <dbReference type="PROSITE-ProRule" id="PRU01087"/>
    </source>
</evidence>
<comment type="subcellular location">
    <subcellularLocation>
        <location evidence="1">Membrane</location>
        <topology evidence="1">Multi-pass membrane protein</topology>
    </subcellularLocation>
</comment>
<proteinExistence type="inferred from homology"/>
<evidence type="ECO:0000256" key="1">
    <source>
        <dbReference type="ARBA" id="ARBA00004141"/>
    </source>
</evidence>
<comment type="caution">
    <text evidence="16">The sequence shown here is derived from an EMBL/GenBank/DDBJ whole genome shotgun (WGS) entry which is preliminary data.</text>
</comment>
<dbReference type="GO" id="GO:0016126">
    <property type="term" value="P:sterol biosynthetic process"/>
    <property type="evidence" value="ECO:0007669"/>
    <property type="project" value="UniProtKB-KW"/>
</dbReference>
<dbReference type="PROSITE" id="PS51751">
    <property type="entry name" value="EXPERA"/>
    <property type="match status" value="1"/>
</dbReference>
<comment type="similarity">
    <text evidence="2">Belongs to the EBP family.</text>
</comment>
<feature type="transmembrane region" description="Helical" evidence="14">
    <location>
        <begin position="45"/>
        <end position="65"/>
    </location>
</feature>
<dbReference type="GO" id="GO:0016020">
    <property type="term" value="C:membrane"/>
    <property type="evidence" value="ECO:0007669"/>
    <property type="project" value="UniProtKB-SubCell"/>
</dbReference>
<evidence type="ECO:0000256" key="3">
    <source>
        <dbReference type="ARBA" id="ARBA00022516"/>
    </source>
</evidence>
<dbReference type="GO" id="GO:0000247">
    <property type="term" value="F:C-8 sterol isomerase activity"/>
    <property type="evidence" value="ECO:0007669"/>
    <property type="project" value="TreeGrafter"/>
</dbReference>
<evidence type="ECO:0000256" key="8">
    <source>
        <dbReference type="ARBA" id="ARBA00023098"/>
    </source>
</evidence>
<evidence type="ECO:0000256" key="9">
    <source>
        <dbReference type="ARBA" id="ARBA00023136"/>
    </source>
</evidence>
<evidence type="ECO:0000256" key="7">
    <source>
        <dbReference type="ARBA" id="ARBA00023011"/>
    </source>
</evidence>
<keyword evidence="8" id="KW-0443">Lipid metabolism</keyword>
<feature type="transmembrane region" description="Helical" evidence="14">
    <location>
        <begin position="130"/>
        <end position="156"/>
    </location>
</feature>
<protein>
    <recommendedName>
        <fullName evidence="15">EXPERA domain-containing protein</fullName>
    </recommendedName>
</protein>
<dbReference type="AlphaFoldDB" id="A0AAN6H3Z1"/>
<dbReference type="EMBL" id="JAUJLE010000488">
    <property type="protein sequence ID" value="KAK0954893.1"/>
    <property type="molecule type" value="Genomic_DNA"/>
</dbReference>
<dbReference type="InterPro" id="IPR033118">
    <property type="entry name" value="EXPERA"/>
</dbReference>
<evidence type="ECO:0000256" key="12">
    <source>
        <dbReference type="ARBA" id="ARBA00023235"/>
    </source>
</evidence>
<feature type="domain" description="EXPERA" evidence="15">
    <location>
        <begin position="75"/>
        <end position="200"/>
    </location>
</feature>
<keyword evidence="3" id="KW-0444">Lipid biosynthesis</keyword>
<dbReference type="GO" id="GO:0005783">
    <property type="term" value="C:endoplasmic reticulum"/>
    <property type="evidence" value="ECO:0007669"/>
    <property type="project" value="TreeGrafter"/>
</dbReference>
<evidence type="ECO:0000256" key="11">
    <source>
        <dbReference type="ARBA" id="ARBA00023221"/>
    </source>
</evidence>
<evidence type="ECO:0000256" key="2">
    <source>
        <dbReference type="ARBA" id="ARBA00008337"/>
    </source>
</evidence>
<evidence type="ECO:0000256" key="14">
    <source>
        <dbReference type="SAM" id="Phobius"/>
    </source>
</evidence>
<keyword evidence="6 13" id="KW-1133">Transmembrane helix</keyword>
<dbReference type="PANTHER" id="PTHR14207:SF0">
    <property type="entry name" value="3-BETA-HYDROXYSTEROID-DELTA(8),DELTA(7)-ISOMERASE"/>
    <property type="match status" value="1"/>
</dbReference>
<evidence type="ECO:0000256" key="4">
    <source>
        <dbReference type="ARBA" id="ARBA00022692"/>
    </source>
</evidence>
<dbReference type="InterPro" id="IPR007905">
    <property type="entry name" value="EBP"/>
</dbReference>
<keyword evidence="9 13" id="KW-0472">Membrane</keyword>
<feature type="transmembrane region" description="Helical" evidence="14">
    <location>
        <begin position="77"/>
        <end position="98"/>
    </location>
</feature>
<keyword evidence="12" id="KW-0413">Isomerase</keyword>
<evidence type="ECO:0000256" key="6">
    <source>
        <dbReference type="ARBA" id="ARBA00022989"/>
    </source>
</evidence>
<gene>
    <name evidence="16" type="ORF">LTR91_023108</name>
</gene>
<dbReference type="PANTHER" id="PTHR14207">
    <property type="entry name" value="STEROL ISOMERASE"/>
    <property type="match status" value="1"/>
</dbReference>
<evidence type="ECO:0000259" key="15">
    <source>
        <dbReference type="PROSITE" id="PS51751"/>
    </source>
</evidence>
<evidence type="ECO:0000256" key="10">
    <source>
        <dbReference type="ARBA" id="ARBA00023166"/>
    </source>
</evidence>
<evidence type="ECO:0000256" key="5">
    <source>
        <dbReference type="ARBA" id="ARBA00022955"/>
    </source>
</evidence>
<dbReference type="Pfam" id="PF05241">
    <property type="entry name" value="EBP"/>
    <property type="match status" value="1"/>
</dbReference>
<keyword evidence="4 13" id="KW-0812">Transmembrane</keyword>
<reference evidence="16" key="1">
    <citation type="submission" date="2023-06" db="EMBL/GenBank/DDBJ databases">
        <title>Black Yeasts Isolated from many extreme environments.</title>
        <authorList>
            <person name="Coleine C."/>
            <person name="Stajich J.E."/>
            <person name="Selbmann L."/>
        </authorList>
    </citation>
    <scope>NUCLEOTIDE SEQUENCE</scope>
    <source>
        <strain evidence="16">CCFEE 5200</strain>
    </source>
</reference>
<dbReference type="Proteomes" id="UP001175353">
    <property type="component" value="Unassembled WGS sequence"/>
</dbReference>
<sequence length="224" mass="25434">MADYLSSAAINMAKNASQALQPLHPYYPLDAAIANWTENEWSVPALLTVFFGTCAVLFTSTYFIAKRVDKTLTAGELSIIMWFVLSGGIHLFFEGYYATFYKTLAAKQTIIGQLWKEYAFSDSRYLSNNAFVLCMETVTAVCWGPGCLATAALIMLRHPLRYPIQMIVNGVTYNRPESFYYWFYFVFMNGFWFVIPGYLIYQSTVESARAVAKAQQMDSRKKAS</sequence>
<keyword evidence="5" id="KW-0752">Steroid biosynthesis</keyword>
<keyword evidence="11" id="KW-0753">Steroid metabolism</keyword>
<evidence type="ECO:0000313" key="17">
    <source>
        <dbReference type="Proteomes" id="UP001175353"/>
    </source>
</evidence>
<keyword evidence="17" id="KW-1185">Reference proteome</keyword>
<dbReference type="GO" id="GO:0004769">
    <property type="term" value="F:steroid Delta-isomerase activity"/>
    <property type="evidence" value="ECO:0007669"/>
    <property type="project" value="TreeGrafter"/>
</dbReference>
<feature type="transmembrane region" description="Helical" evidence="14">
    <location>
        <begin position="179"/>
        <end position="201"/>
    </location>
</feature>
<evidence type="ECO:0000313" key="16">
    <source>
        <dbReference type="EMBL" id="KAK0954893.1"/>
    </source>
</evidence>
<keyword evidence="10" id="KW-1207">Sterol metabolism</keyword>
<organism evidence="16 17">
    <name type="scientific">Friedmanniomyces endolithicus</name>
    <dbReference type="NCBI Taxonomy" id="329885"/>
    <lineage>
        <taxon>Eukaryota</taxon>
        <taxon>Fungi</taxon>
        <taxon>Dikarya</taxon>
        <taxon>Ascomycota</taxon>
        <taxon>Pezizomycotina</taxon>
        <taxon>Dothideomycetes</taxon>
        <taxon>Dothideomycetidae</taxon>
        <taxon>Mycosphaerellales</taxon>
        <taxon>Teratosphaeriaceae</taxon>
        <taxon>Friedmanniomyces</taxon>
    </lineage>
</organism>
<name>A0AAN6H3Z1_9PEZI</name>
<keyword evidence="7" id="KW-0756">Sterol biosynthesis</keyword>